<protein>
    <recommendedName>
        <fullName evidence="6">Fe2OG dioxygenase domain-containing protein</fullName>
    </recommendedName>
</protein>
<evidence type="ECO:0000256" key="3">
    <source>
        <dbReference type="ARBA" id="ARBA00022896"/>
    </source>
</evidence>
<keyword evidence="3" id="KW-0847">Vitamin C</keyword>
<gene>
    <name evidence="7" type="ORF">MANES_01G086600v8</name>
</gene>
<proteinExistence type="inferred from homology"/>
<dbReference type="Gramene" id="Manes.01G086600.1.v8.1">
    <property type="protein sequence ID" value="Manes.01G086600.1.v8.1.CDS"/>
    <property type="gene ID" value="Manes.01G086600.v8.1"/>
</dbReference>
<dbReference type="Proteomes" id="UP000091857">
    <property type="component" value="Chromosome 1"/>
</dbReference>
<comment type="similarity">
    <text evidence="1 5">Belongs to the iron/ascorbate-dependent oxidoreductase family.</text>
</comment>
<reference evidence="8" key="1">
    <citation type="journal article" date="2016" name="Nat. Biotechnol.">
        <title>Sequencing wild and cultivated cassava and related species reveals extensive interspecific hybridization and genetic diversity.</title>
        <authorList>
            <person name="Bredeson J.V."/>
            <person name="Lyons J.B."/>
            <person name="Prochnik S.E."/>
            <person name="Wu G.A."/>
            <person name="Ha C.M."/>
            <person name="Edsinger-Gonzales E."/>
            <person name="Grimwood J."/>
            <person name="Schmutz J."/>
            <person name="Rabbi I.Y."/>
            <person name="Egesi C."/>
            <person name="Nauluvula P."/>
            <person name="Lebot V."/>
            <person name="Ndunguru J."/>
            <person name="Mkamilo G."/>
            <person name="Bart R.S."/>
            <person name="Setter T.L."/>
            <person name="Gleadow R.M."/>
            <person name="Kulakow P."/>
            <person name="Ferguson M.E."/>
            <person name="Rounsley S."/>
            <person name="Rokhsar D.S."/>
        </authorList>
    </citation>
    <scope>NUCLEOTIDE SEQUENCE [LARGE SCALE GENOMIC DNA]</scope>
    <source>
        <strain evidence="8">cv. AM560-2</strain>
    </source>
</reference>
<dbReference type="InterPro" id="IPR005123">
    <property type="entry name" value="Oxoglu/Fe-dep_dioxygenase_dom"/>
</dbReference>
<dbReference type="InterPro" id="IPR044861">
    <property type="entry name" value="IPNS-like_FE2OG_OXY"/>
</dbReference>
<feature type="domain" description="Fe2OG dioxygenase" evidence="6">
    <location>
        <begin position="171"/>
        <end position="274"/>
    </location>
</feature>
<name>A0A2C9WJ61_MANES</name>
<dbReference type="AlphaFoldDB" id="A0A2C9WJ61"/>
<dbReference type="SUPFAM" id="SSF51197">
    <property type="entry name" value="Clavaminate synthase-like"/>
    <property type="match status" value="1"/>
</dbReference>
<sequence length="314" mass="35188">MRTVVNDHDPIQLSSGPVIDFSALLSQDSQIKNEVIKEIGKACEDFGFFSIINYGISESLIEDVMDANSRFFDLPIEDKKELLSDDVYKPVRFGIVTQDDKENAKFTREFLKLYAHPLGDWVGLWAANPPDYRGKMRTYAIETMTLSSQVFEAIIQSLSLSSTFWQNKLEQGMQMIGINCYESASKLNGIKIGQAQHSDHTIITLLAQSRPGLQVMSPMDGAWKAVPTGHKGSLHVLVEDHLQVLSNGKYKSVVHRVVAGSGERRLSIASFHSFAMDEVVEPAMELVKQKQENPNYKGSSLRDYLNHLSSTFLI</sequence>
<evidence type="ECO:0000256" key="2">
    <source>
        <dbReference type="ARBA" id="ARBA00022723"/>
    </source>
</evidence>
<keyword evidence="8" id="KW-1185">Reference proteome</keyword>
<dbReference type="InterPro" id="IPR026992">
    <property type="entry name" value="DIOX_N"/>
</dbReference>
<dbReference type="Pfam" id="PF03171">
    <property type="entry name" value="2OG-FeII_Oxy"/>
    <property type="match status" value="1"/>
</dbReference>
<dbReference type="EMBL" id="CM004387">
    <property type="protein sequence ID" value="OAY60110.1"/>
    <property type="molecule type" value="Genomic_DNA"/>
</dbReference>
<comment type="caution">
    <text evidence="7">The sequence shown here is derived from an EMBL/GenBank/DDBJ whole genome shotgun (WGS) entry which is preliminary data.</text>
</comment>
<dbReference type="GO" id="GO:0016491">
    <property type="term" value="F:oxidoreductase activity"/>
    <property type="evidence" value="ECO:0007669"/>
    <property type="project" value="UniProtKB-KW"/>
</dbReference>
<dbReference type="PANTHER" id="PTHR47991">
    <property type="entry name" value="OXOGLUTARATE/IRON-DEPENDENT DIOXYGENASE"/>
    <property type="match status" value="1"/>
</dbReference>
<evidence type="ECO:0000256" key="4">
    <source>
        <dbReference type="ARBA" id="ARBA00023004"/>
    </source>
</evidence>
<keyword evidence="5" id="KW-0560">Oxidoreductase</keyword>
<evidence type="ECO:0000259" key="6">
    <source>
        <dbReference type="PROSITE" id="PS51471"/>
    </source>
</evidence>
<dbReference type="GO" id="GO:0046872">
    <property type="term" value="F:metal ion binding"/>
    <property type="evidence" value="ECO:0007669"/>
    <property type="project" value="UniProtKB-KW"/>
</dbReference>
<accession>A0A2C9WJ61</accession>
<dbReference type="InterPro" id="IPR050295">
    <property type="entry name" value="Plant_2OG-oxidoreductases"/>
</dbReference>
<dbReference type="PROSITE" id="PS51471">
    <property type="entry name" value="FE2OG_OXY"/>
    <property type="match status" value="1"/>
</dbReference>
<evidence type="ECO:0000313" key="8">
    <source>
        <dbReference type="Proteomes" id="UP000091857"/>
    </source>
</evidence>
<keyword evidence="4 5" id="KW-0408">Iron</keyword>
<dbReference type="OrthoDB" id="851189at2759"/>
<keyword evidence="2 5" id="KW-0479">Metal-binding</keyword>
<evidence type="ECO:0000256" key="1">
    <source>
        <dbReference type="ARBA" id="ARBA00008056"/>
    </source>
</evidence>
<dbReference type="Gene3D" id="2.60.120.330">
    <property type="entry name" value="B-lactam Antibiotic, Isopenicillin N Synthase, Chain"/>
    <property type="match status" value="1"/>
</dbReference>
<dbReference type="STRING" id="3983.A0A2C9WJ61"/>
<dbReference type="GO" id="GO:0031418">
    <property type="term" value="F:L-ascorbic acid binding"/>
    <property type="evidence" value="ECO:0007669"/>
    <property type="project" value="UniProtKB-KW"/>
</dbReference>
<dbReference type="InterPro" id="IPR027443">
    <property type="entry name" value="IPNS-like_sf"/>
</dbReference>
<dbReference type="Pfam" id="PF14226">
    <property type="entry name" value="DIOX_N"/>
    <property type="match status" value="1"/>
</dbReference>
<evidence type="ECO:0000256" key="5">
    <source>
        <dbReference type="RuleBase" id="RU003682"/>
    </source>
</evidence>
<evidence type="ECO:0000313" key="7">
    <source>
        <dbReference type="EMBL" id="OAY60110.1"/>
    </source>
</evidence>
<organism evidence="7 8">
    <name type="scientific">Manihot esculenta</name>
    <name type="common">Cassava</name>
    <name type="synonym">Jatropha manihot</name>
    <dbReference type="NCBI Taxonomy" id="3983"/>
    <lineage>
        <taxon>Eukaryota</taxon>
        <taxon>Viridiplantae</taxon>
        <taxon>Streptophyta</taxon>
        <taxon>Embryophyta</taxon>
        <taxon>Tracheophyta</taxon>
        <taxon>Spermatophyta</taxon>
        <taxon>Magnoliopsida</taxon>
        <taxon>eudicotyledons</taxon>
        <taxon>Gunneridae</taxon>
        <taxon>Pentapetalae</taxon>
        <taxon>rosids</taxon>
        <taxon>fabids</taxon>
        <taxon>Malpighiales</taxon>
        <taxon>Euphorbiaceae</taxon>
        <taxon>Crotonoideae</taxon>
        <taxon>Manihoteae</taxon>
        <taxon>Manihot</taxon>
    </lineage>
</organism>